<accession>A0ABP0WM60</accession>
<evidence type="ECO:0000313" key="2">
    <source>
        <dbReference type="Proteomes" id="UP001497444"/>
    </source>
</evidence>
<name>A0ABP0WM60_9BRYO</name>
<evidence type="ECO:0008006" key="3">
    <source>
        <dbReference type="Google" id="ProtNLM"/>
    </source>
</evidence>
<reference evidence="1" key="1">
    <citation type="submission" date="2024-02" db="EMBL/GenBank/DDBJ databases">
        <authorList>
            <consortium name="ELIXIR-Norway"/>
            <consortium name="Elixir Norway"/>
        </authorList>
    </citation>
    <scope>NUCLEOTIDE SEQUENCE</scope>
</reference>
<dbReference type="EMBL" id="OZ020113">
    <property type="protein sequence ID" value="CAK9266640.1"/>
    <property type="molecule type" value="Genomic_DNA"/>
</dbReference>
<evidence type="ECO:0000313" key="1">
    <source>
        <dbReference type="EMBL" id="CAK9266640.1"/>
    </source>
</evidence>
<dbReference type="Proteomes" id="UP001497444">
    <property type="component" value="Chromosome 18"/>
</dbReference>
<proteinExistence type="predicted"/>
<organism evidence="1 2">
    <name type="scientific">Sphagnum jensenii</name>
    <dbReference type="NCBI Taxonomy" id="128206"/>
    <lineage>
        <taxon>Eukaryota</taxon>
        <taxon>Viridiplantae</taxon>
        <taxon>Streptophyta</taxon>
        <taxon>Embryophyta</taxon>
        <taxon>Bryophyta</taxon>
        <taxon>Sphagnophytina</taxon>
        <taxon>Sphagnopsida</taxon>
        <taxon>Sphagnales</taxon>
        <taxon>Sphagnaceae</taxon>
        <taxon>Sphagnum</taxon>
    </lineage>
</organism>
<protein>
    <recommendedName>
        <fullName evidence="3">Integrase zinc-binding domain-containing protein</fullName>
    </recommendedName>
</protein>
<keyword evidence="2" id="KW-1185">Reference proteome</keyword>
<gene>
    <name evidence="1" type="ORF">CSSPJE1EN1_LOCUS12118</name>
</gene>
<sequence length="223" mass="25751">MHLEEGKLLSVQTGTKMEWFGIRRKDRESIQHHTCCFGINHSMRLSDHHLYVIDVISEDDQPQELVPCEAKDRKKGDETAQSSTARMVLQRKRPHYYDKQQQLELVLEAQRLLEAGEHDFQSADLEEEEECGVDSRSSDIWEDVSCMELLQGGALPATVDPLESKRARKRILNYHWQGQSLYFKGLLVPKPEDHIGLVVQMHKDLGHFGEERTLAEVCRRAFA</sequence>